<accession>A0A918KPU2</accession>
<dbReference type="SMART" id="SM00345">
    <property type="entry name" value="HTH_GNTR"/>
    <property type="match status" value="1"/>
</dbReference>
<name>A0A918KPU2_9GAMM</name>
<keyword evidence="3" id="KW-0804">Transcription</keyword>
<evidence type="ECO:0000256" key="3">
    <source>
        <dbReference type="ARBA" id="ARBA00023163"/>
    </source>
</evidence>
<evidence type="ECO:0000313" key="6">
    <source>
        <dbReference type="Proteomes" id="UP000626148"/>
    </source>
</evidence>
<keyword evidence="1" id="KW-0805">Transcription regulation</keyword>
<dbReference type="InterPro" id="IPR036388">
    <property type="entry name" value="WH-like_DNA-bd_sf"/>
</dbReference>
<dbReference type="CDD" id="cd07377">
    <property type="entry name" value="WHTH_GntR"/>
    <property type="match status" value="1"/>
</dbReference>
<keyword evidence="6" id="KW-1185">Reference proteome</keyword>
<evidence type="ECO:0000313" key="5">
    <source>
        <dbReference type="EMBL" id="GGX68696.1"/>
    </source>
</evidence>
<dbReference type="GO" id="GO:0003677">
    <property type="term" value="F:DNA binding"/>
    <property type="evidence" value="ECO:0007669"/>
    <property type="project" value="UniProtKB-KW"/>
</dbReference>
<sequence length="235" mass="26964">MAAADSPSTKPTRRRGSGVSTVYETLRNEIIDLTLAPGTPLEENQLSERFQMSRTPIREAILKLSADGLVTTLTNRSTIVSQIDLMDLSSYFDALTLMYRVNTRLAAEFATESDWERLEQLQAEYADAVERGDALAMITANREFHLAIADAGGNRYYRDLFKRLLDEGRRLLRLYYISFNDQIPREYSDQHEDQIQAIRNRDIALADQLAREHADQIVAQIQRYIAQDRRHNIPL</sequence>
<dbReference type="AlphaFoldDB" id="A0A918KPU2"/>
<dbReference type="SUPFAM" id="SSF48008">
    <property type="entry name" value="GntR ligand-binding domain-like"/>
    <property type="match status" value="1"/>
</dbReference>
<comment type="caution">
    <text evidence="5">The sequence shown here is derived from an EMBL/GenBank/DDBJ whole genome shotgun (WGS) entry which is preliminary data.</text>
</comment>
<dbReference type="PANTHER" id="PTHR43537">
    <property type="entry name" value="TRANSCRIPTIONAL REGULATOR, GNTR FAMILY"/>
    <property type="match status" value="1"/>
</dbReference>
<evidence type="ECO:0000259" key="4">
    <source>
        <dbReference type="PROSITE" id="PS50949"/>
    </source>
</evidence>
<reference evidence="5" key="2">
    <citation type="submission" date="2020-09" db="EMBL/GenBank/DDBJ databases">
        <authorList>
            <person name="Sun Q."/>
            <person name="Kim S."/>
        </authorList>
    </citation>
    <scope>NUCLEOTIDE SEQUENCE</scope>
    <source>
        <strain evidence="5">KCTC 22169</strain>
    </source>
</reference>
<dbReference type="Gene3D" id="1.10.10.10">
    <property type="entry name" value="Winged helix-like DNA-binding domain superfamily/Winged helix DNA-binding domain"/>
    <property type="match status" value="1"/>
</dbReference>
<gene>
    <name evidence="5" type="ORF">GCM10007392_40400</name>
</gene>
<dbReference type="Proteomes" id="UP000626148">
    <property type="component" value="Unassembled WGS sequence"/>
</dbReference>
<dbReference type="InterPro" id="IPR011711">
    <property type="entry name" value="GntR_C"/>
</dbReference>
<dbReference type="RefSeq" id="WP_189612132.1">
    <property type="nucleotide sequence ID" value="NZ_BMXR01000012.1"/>
</dbReference>
<feature type="domain" description="HTH gntR-type" evidence="4">
    <location>
        <begin position="16"/>
        <end position="83"/>
    </location>
</feature>
<dbReference type="SUPFAM" id="SSF46785">
    <property type="entry name" value="Winged helix' DNA-binding domain"/>
    <property type="match status" value="1"/>
</dbReference>
<evidence type="ECO:0000256" key="2">
    <source>
        <dbReference type="ARBA" id="ARBA00023125"/>
    </source>
</evidence>
<dbReference type="SMART" id="SM00895">
    <property type="entry name" value="FCD"/>
    <property type="match status" value="1"/>
</dbReference>
<dbReference type="PRINTS" id="PR00035">
    <property type="entry name" value="HTHGNTR"/>
</dbReference>
<organism evidence="5 6">
    <name type="scientific">Saccharospirillum salsuginis</name>
    <dbReference type="NCBI Taxonomy" id="418750"/>
    <lineage>
        <taxon>Bacteria</taxon>
        <taxon>Pseudomonadati</taxon>
        <taxon>Pseudomonadota</taxon>
        <taxon>Gammaproteobacteria</taxon>
        <taxon>Oceanospirillales</taxon>
        <taxon>Saccharospirillaceae</taxon>
        <taxon>Saccharospirillum</taxon>
    </lineage>
</organism>
<dbReference type="InterPro" id="IPR000524">
    <property type="entry name" value="Tscrpt_reg_HTH_GntR"/>
</dbReference>
<dbReference type="PANTHER" id="PTHR43537:SF45">
    <property type="entry name" value="GNTR FAMILY REGULATORY PROTEIN"/>
    <property type="match status" value="1"/>
</dbReference>
<reference evidence="5" key="1">
    <citation type="journal article" date="2014" name="Int. J. Syst. Evol. Microbiol.">
        <title>Complete genome sequence of Corynebacterium casei LMG S-19264T (=DSM 44701T), isolated from a smear-ripened cheese.</title>
        <authorList>
            <consortium name="US DOE Joint Genome Institute (JGI-PGF)"/>
            <person name="Walter F."/>
            <person name="Albersmeier A."/>
            <person name="Kalinowski J."/>
            <person name="Ruckert C."/>
        </authorList>
    </citation>
    <scope>NUCLEOTIDE SEQUENCE</scope>
    <source>
        <strain evidence="5">KCTC 22169</strain>
    </source>
</reference>
<dbReference type="PROSITE" id="PS50949">
    <property type="entry name" value="HTH_GNTR"/>
    <property type="match status" value="1"/>
</dbReference>
<evidence type="ECO:0000256" key="1">
    <source>
        <dbReference type="ARBA" id="ARBA00023015"/>
    </source>
</evidence>
<dbReference type="Gene3D" id="1.20.120.530">
    <property type="entry name" value="GntR ligand-binding domain-like"/>
    <property type="match status" value="1"/>
</dbReference>
<protein>
    <submittedName>
        <fullName evidence="5">AsnC family transcriptional regulator</fullName>
    </submittedName>
</protein>
<dbReference type="GO" id="GO:0003700">
    <property type="term" value="F:DNA-binding transcription factor activity"/>
    <property type="evidence" value="ECO:0007669"/>
    <property type="project" value="InterPro"/>
</dbReference>
<dbReference type="EMBL" id="BMXR01000012">
    <property type="protein sequence ID" value="GGX68696.1"/>
    <property type="molecule type" value="Genomic_DNA"/>
</dbReference>
<keyword evidence="2" id="KW-0238">DNA-binding</keyword>
<proteinExistence type="predicted"/>
<dbReference type="Pfam" id="PF00392">
    <property type="entry name" value="GntR"/>
    <property type="match status" value="1"/>
</dbReference>
<dbReference type="InterPro" id="IPR036390">
    <property type="entry name" value="WH_DNA-bd_sf"/>
</dbReference>
<dbReference type="Pfam" id="PF07729">
    <property type="entry name" value="FCD"/>
    <property type="match status" value="1"/>
</dbReference>
<dbReference type="InterPro" id="IPR008920">
    <property type="entry name" value="TF_FadR/GntR_C"/>
</dbReference>